<accession>A0ABM0IFF9</accession>
<dbReference type="InterPro" id="IPR048271">
    <property type="entry name" value="PNMA_N"/>
</dbReference>
<dbReference type="InterPro" id="IPR026523">
    <property type="entry name" value="PNMA"/>
</dbReference>
<evidence type="ECO:0000259" key="2">
    <source>
        <dbReference type="Pfam" id="PF20846"/>
    </source>
</evidence>
<proteinExistence type="predicted"/>
<evidence type="ECO:0000259" key="1">
    <source>
        <dbReference type="Pfam" id="PF14893"/>
    </source>
</evidence>
<evidence type="ECO:0000313" key="3">
    <source>
        <dbReference type="Proteomes" id="UP000694863"/>
    </source>
</evidence>
<sequence length="354" mass="39602">MTLRLLEDWCRGMDMNPRKALLVAGIPLTCNEADIQEALQAGLASLGQHRLLGRMFRRAENRVVALIGLTEETSLAVVPKEIPGKGGAWRVIFKPPDPDNEFLNRLNEFLEGEGLTAAEFTNALGYGTDPFDRGPNLVPQVGTPMLAEALDEALQPALQYLKYKKLKVFSGSDPPEPGEEEFDSWLFHTTQMMKAWQVSDAEKRRRLLECLKGPAFEVIRVLKINNPRITVPECLQALEQVFGVIDNPRELQVKFLTTYQNAEEKLPAYVLRLEPLLQKLVERGAVEKEVVNQARLDQILAGADDRTLRRRLDLPEDGPAPGLVQLLTLVKEDEAAEEEEEALLLQAGLEGDFT</sequence>
<reference evidence="4" key="1">
    <citation type="submission" date="2025-08" db="UniProtKB">
        <authorList>
            <consortium name="RefSeq"/>
        </authorList>
    </citation>
    <scope>IDENTIFICATION</scope>
</reference>
<gene>
    <name evidence="4" type="primary">MOAP1</name>
</gene>
<dbReference type="PANTHER" id="PTHR23095">
    <property type="entry name" value="PARANEOPLASTIC ANTIGEN"/>
    <property type="match status" value="1"/>
</dbReference>
<dbReference type="Pfam" id="PF20846">
    <property type="entry name" value="PNMA_N"/>
    <property type="match status" value="1"/>
</dbReference>
<organism evidence="3 4">
    <name type="scientific">Echinops telfairi</name>
    <name type="common">Lesser hedgehog tenrec</name>
    <dbReference type="NCBI Taxonomy" id="9371"/>
    <lineage>
        <taxon>Eukaryota</taxon>
        <taxon>Metazoa</taxon>
        <taxon>Chordata</taxon>
        <taxon>Craniata</taxon>
        <taxon>Vertebrata</taxon>
        <taxon>Euteleostomi</taxon>
        <taxon>Mammalia</taxon>
        <taxon>Eutheria</taxon>
        <taxon>Afrotheria</taxon>
        <taxon>Tenrecidae</taxon>
        <taxon>Tenrecinae</taxon>
        <taxon>Echinops</taxon>
    </lineage>
</organism>
<dbReference type="Pfam" id="PF14893">
    <property type="entry name" value="PNMA"/>
    <property type="match status" value="1"/>
</dbReference>
<evidence type="ECO:0000313" key="4">
    <source>
        <dbReference type="RefSeq" id="XP_004698825.1"/>
    </source>
</evidence>
<dbReference type="RefSeq" id="XP_004698825.1">
    <property type="nucleotide sequence ID" value="XM_004698768.2"/>
</dbReference>
<dbReference type="GeneID" id="101657887"/>
<dbReference type="Proteomes" id="UP000694863">
    <property type="component" value="Unplaced"/>
</dbReference>
<protein>
    <submittedName>
        <fullName evidence="4">Modulator of apoptosis 1</fullName>
    </submittedName>
</protein>
<feature type="domain" description="Paraneoplastic antigen Ma-like N-terminal" evidence="2">
    <location>
        <begin position="1"/>
        <end position="92"/>
    </location>
</feature>
<keyword evidence="3" id="KW-1185">Reference proteome</keyword>
<feature type="domain" description="Paraneoplastic antigen Ma-like C-terminal" evidence="1">
    <location>
        <begin position="169"/>
        <end position="327"/>
    </location>
</feature>
<name>A0ABM0IFF9_ECHTE</name>
<dbReference type="InterPro" id="IPR048270">
    <property type="entry name" value="PNMA_C"/>
</dbReference>
<dbReference type="PANTHER" id="PTHR23095:SF14">
    <property type="entry name" value="MODULATOR OF APOPTOSIS 1"/>
    <property type="match status" value="1"/>
</dbReference>